<dbReference type="InterPro" id="IPR036291">
    <property type="entry name" value="NAD(P)-bd_dom_sf"/>
</dbReference>
<keyword evidence="2" id="KW-0479">Metal-binding</keyword>
<organism evidence="6 7">
    <name type="scientific">Propionimicrobium lymphophilum ACS-093-V-SCH5</name>
    <dbReference type="NCBI Taxonomy" id="883161"/>
    <lineage>
        <taxon>Bacteria</taxon>
        <taxon>Bacillati</taxon>
        <taxon>Actinomycetota</taxon>
        <taxon>Actinomycetes</taxon>
        <taxon>Propionibacteriales</taxon>
        <taxon>Propionibacteriaceae</taxon>
        <taxon>Propionimicrobium</taxon>
    </lineage>
</organism>
<evidence type="ECO:0000256" key="2">
    <source>
        <dbReference type="ARBA" id="ARBA00022723"/>
    </source>
</evidence>
<dbReference type="PANTHER" id="PTHR43401">
    <property type="entry name" value="L-THREONINE 3-DEHYDROGENASE"/>
    <property type="match status" value="1"/>
</dbReference>
<dbReference type="Pfam" id="PF00107">
    <property type="entry name" value="ADH_zinc_N"/>
    <property type="match status" value="1"/>
</dbReference>
<dbReference type="HOGENOM" id="CLU_026673_11_0_11"/>
<protein>
    <recommendedName>
        <fullName evidence="5">Enoyl reductase (ER) domain-containing protein</fullName>
    </recommendedName>
</protein>
<dbReference type="InterPro" id="IPR013149">
    <property type="entry name" value="ADH-like_C"/>
</dbReference>
<comment type="caution">
    <text evidence="6">The sequence shown here is derived from an EMBL/GenBank/DDBJ whole genome shotgun (WGS) entry which is preliminary data.</text>
</comment>
<dbReference type="InterPro" id="IPR011032">
    <property type="entry name" value="GroES-like_sf"/>
</dbReference>
<dbReference type="InterPro" id="IPR020843">
    <property type="entry name" value="ER"/>
</dbReference>
<dbReference type="Pfam" id="PF08240">
    <property type="entry name" value="ADH_N"/>
    <property type="match status" value="1"/>
</dbReference>
<evidence type="ECO:0000256" key="4">
    <source>
        <dbReference type="ARBA" id="ARBA00023002"/>
    </source>
</evidence>
<dbReference type="GO" id="GO:0046872">
    <property type="term" value="F:metal ion binding"/>
    <property type="evidence" value="ECO:0007669"/>
    <property type="project" value="UniProtKB-KW"/>
</dbReference>
<dbReference type="SUPFAM" id="SSF50129">
    <property type="entry name" value="GroES-like"/>
    <property type="match status" value="1"/>
</dbReference>
<dbReference type="SMART" id="SM00829">
    <property type="entry name" value="PKS_ER"/>
    <property type="match status" value="1"/>
</dbReference>
<dbReference type="Gene3D" id="3.40.50.720">
    <property type="entry name" value="NAD(P)-binding Rossmann-like Domain"/>
    <property type="match status" value="1"/>
</dbReference>
<dbReference type="EMBL" id="AGZR01000009">
    <property type="protein sequence ID" value="EPD32536.1"/>
    <property type="molecule type" value="Genomic_DNA"/>
</dbReference>
<evidence type="ECO:0000259" key="5">
    <source>
        <dbReference type="SMART" id="SM00829"/>
    </source>
</evidence>
<dbReference type="Gene3D" id="3.90.180.10">
    <property type="entry name" value="Medium-chain alcohol dehydrogenases, catalytic domain"/>
    <property type="match status" value="1"/>
</dbReference>
<dbReference type="PANTHER" id="PTHR43401:SF2">
    <property type="entry name" value="L-THREONINE 3-DEHYDROGENASE"/>
    <property type="match status" value="1"/>
</dbReference>
<dbReference type="PATRIC" id="fig|883161.3.peg.2100"/>
<dbReference type="AlphaFoldDB" id="S2W079"/>
<comment type="cofactor">
    <cofactor evidence="1">
        <name>Zn(2+)</name>
        <dbReference type="ChEBI" id="CHEBI:29105"/>
    </cofactor>
</comment>
<dbReference type="GO" id="GO:0016491">
    <property type="term" value="F:oxidoreductase activity"/>
    <property type="evidence" value="ECO:0007669"/>
    <property type="project" value="UniProtKB-KW"/>
</dbReference>
<dbReference type="InterPro" id="IPR013154">
    <property type="entry name" value="ADH-like_N"/>
</dbReference>
<dbReference type="STRING" id="883161.HMPREF9306_02108"/>
<name>S2W079_9ACTN</name>
<evidence type="ECO:0000256" key="1">
    <source>
        <dbReference type="ARBA" id="ARBA00001947"/>
    </source>
</evidence>
<evidence type="ECO:0000313" key="6">
    <source>
        <dbReference type="EMBL" id="EPD32536.1"/>
    </source>
</evidence>
<keyword evidence="7" id="KW-1185">Reference proteome</keyword>
<accession>S2W079</accession>
<dbReference type="Proteomes" id="UP000014417">
    <property type="component" value="Unassembled WGS sequence"/>
</dbReference>
<sequence length="348" mass="37445">MSKMNAVVMHGVDDIRLEEVEAPKPGPGEALLKVAACGVCGSDLDRMYKKGPHKLPLITGHEFSAVVEEVGEGVTSVKAGDHVTVPPMLPCFKCGPCQQGHFSLCEDYDYYGSRRDGAYADYVCGPADLLLKVPEDLDLRAAAMVDPAAIALHAILRTKLTIGSRVAVSGGGGPIGLFAIQWARLMGASEVVSIDVTKEKIPLALEAGADKAVSDWKELGDIGGGYDVIIETSGARVVPDLAVSVMARHGEVVLIGIPNADITISDASWARLMRLEGGILGSWNSFSAPFPGHEWRTTVQKLHSGDLKWEFMITHELGLDAVAETIKKMYNREIHSSKVIFMPEKTRK</sequence>
<reference evidence="6 7" key="1">
    <citation type="submission" date="2013-04" db="EMBL/GenBank/DDBJ databases">
        <title>The Genome Sequence of Propionimicrobium lymphophilum ACS-093-V-SCH5.</title>
        <authorList>
            <consortium name="The Broad Institute Genomics Platform"/>
            <person name="Earl A."/>
            <person name="Ward D."/>
            <person name="Feldgarden M."/>
            <person name="Gevers D."/>
            <person name="Saerens B."/>
            <person name="Vaneechoutte M."/>
            <person name="Walker B."/>
            <person name="Young S."/>
            <person name="Zeng Q."/>
            <person name="Gargeya S."/>
            <person name="Fitzgerald M."/>
            <person name="Haas B."/>
            <person name="Abouelleil A."/>
            <person name="Allen A.W."/>
            <person name="Alvarado L."/>
            <person name="Arachchi H.M."/>
            <person name="Berlin A.M."/>
            <person name="Chapman S.B."/>
            <person name="Gainer-Dewar J."/>
            <person name="Goldberg J."/>
            <person name="Griggs A."/>
            <person name="Gujja S."/>
            <person name="Hansen M."/>
            <person name="Howarth C."/>
            <person name="Imamovic A."/>
            <person name="Ireland A."/>
            <person name="Larimer J."/>
            <person name="McCowan C."/>
            <person name="Murphy C."/>
            <person name="Pearson M."/>
            <person name="Poon T.W."/>
            <person name="Priest M."/>
            <person name="Roberts A."/>
            <person name="Saif S."/>
            <person name="Shea T."/>
            <person name="Sisk P."/>
            <person name="Sykes S."/>
            <person name="Wortman J."/>
            <person name="Nusbaum C."/>
            <person name="Birren B."/>
        </authorList>
    </citation>
    <scope>NUCLEOTIDE SEQUENCE [LARGE SCALE GENOMIC DNA]</scope>
    <source>
        <strain evidence="6 7">ACS-093-V-SCH5</strain>
    </source>
</reference>
<dbReference type="CDD" id="cd08236">
    <property type="entry name" value="sugar_DH"/>
    <property type="match status" value="1"/>
</dbReference>
<evidence type="ECO:0000313" key="7">
    <source>
        <dbReference type="Proteomes" id="UP000014417"/>
    </source>
</evidence>
<keyword evidence="4" id="KW-0560">Oxidoreductase</keyword>
<evidence type="ECO:0000256" key="3">
    <source>
        <dbReference type="ARBA" id="ARBA00022833"/>
    </source>
</evidence>
<dbReference type="SUPFAM" id="SSF51735">
    <property type="entry name" value="NAD(P)-binding Rossmann-fold domains"/>
    <property type="match status" value="1"/>
</dbReference>
<keyword evidence="3" id="KW-0862">Zinc</keyword>
<gene>
    <name evidence="6" type="ORF">HMPREF9306_02108</name>
</gene>
<feature type="domain" description="Enoyl reductase (ER)" evidence="5">
    <location>
        <begin position="11"/>
        <end position="341"/>
    </location>
</feature>
<proteinExistence type="predicted"/>
<dbReference type="InterPro" id="IPR050129">
    <property type="entry name" value="Zn_alcohol_dh"/>
</dbReference>